<organism evidence="5">
    <name type="scientific">Absidia glauca</name>
    <name type="common">Pin mould</name>
    <dbReference type="NCBI Taxonomy" id="4829"/>
    <lineage>
        <taxon>Eukaryota</taxon>
        <taxon>Fungi</taxon>
        <taxon>Fungi incertae sedis</taxon>
        <taxon>Mucoromycota</taxon>
        <taxon>Mucoromycotina</taxon>
        <taxon>Mucoromycetes</taxon>
        <taxon>Mucorales</taxon>
        <taxon>Cunninghamellaceae</taxon>
        <taxon>Absidia</taxon>
    </lineage>
</organism>
<dbReference type="STRING" id="4829.A0A168QHW7"/>
<dbReference type="SUPFAM" id="SSF47473">
    <property type="entry name" value="EF-hand"/>
    <property type="match status" value="1"/>
</dbReference>
<keyword evidence="6" id="KW-1185">Reference proteome</keyword>
<evidence type="ECO:0000313" key="5">
    <source>
        <dbReference type="EMBL" id="SAM04744.1"/>
    </source>
</evidence>
<gene>
    <name evidence="5" type="primary">ABSGL_10610.1 scaffold 12026</name>
</gene>
<keyword evidence="2" id="KW-0106">Calcium</keyword>
<sequence length="147" mass="17322">MDNTHHIEISDEVTFFKLHDLDRDGYWNDHEVQAIYGLERDIPDAPHVTTIVRRAFEELDSNMDGLISMKEYMVKHLPNWTEEEIQAEKQWRLTHTQMDDGQQLQHPMHASNDHEPAATWEDQDDDDDDDDNEDHKGGILPDKYRAL</sequence>
<dbReference type="Proteomes" id="UP000078561">
    <property type="component" value="Unassembled WGS sequence"/>
</dbReference>
<evidence type="ECO:0000313" key="6">
    <source>
        <dbReference type="Proteomes" id="UP000078561"/>
    </source>
</evidence>
<dbReference type="FunCoup" id="A0A168QHW7">
    <property type="interactions" value="166"/>
</dbReference>
<feature type="compositionally biased region" description="Polar residues" evidence="3">
    <location>
        <begin position="95"/>
        <end position="105"/>
    </location>
</feature>
<evidence type="ECO:0000256" key="3">
    <source>
        <dbReference type="SAM" id="MobiDB-lite"/>
    </source>
</evidence>
<dbReference type="InterPro" id="IPR018247">
    <property type="entry name" value="EF_Hand_1_Ca_BS"/>
</dbReference>
<dbReference type="PROSITE" id="PS00018">
    <property type="entry name" value="EF_HAND_1"/>
    <property type="match status" value="1"/>
</dbReference>
<dbReference type="PANTHER" id="PTHR19237">
    <property type="entry name" value="NUCLEOBINDIN"/>
    <property type="match status" value="1"/>
</dbReference>
<evidence type="ECO:0000259" key="4">
    <source>
        <dbReference type="PROSITE" id="PS50222"/>
    </source>
</evidence>
<dbReference type="InterPro" id="IPR040250">
    <property type="entry name" value="Nucleobindin"/>
</dbReference>
<feature type="region of interest" description="Disordered" evidence="3">
    <location>
        <begin position="95"/>
        <end position="147"/>
    </location>
</feature>
<dbReference type="OrthoDB" id="289247at2759"/>
<proteinExistence type="predicted"/>
<evidence type="ECO:0000256" key="1">
    <source>
        <dbReference type="ARBA" id="ARBA00022729"/>
    </source>
</evidence>
<dbReference type="AlphaFoldDB" id="A0A168QHW7"/>
<dbReference type="GO" id="GO:0070062">
    <property type="term" value="C:extracellular exosome"/>
    <property type="evidence" value="ECO:0007669"/>
    <property type="project" value="TreeGrafter"/>
</dbReference>
<dbReference type="Pfam" id="PF13202">
    <property type="entry name" value="EF-hand_5"/>
    <property type="match status" value="1"/>
</dbReference>
<dbReference type="InParanoid" id="A0A168QHW7"/>
<feature type="compositionally biased region" description="Acidic residues" evidence="3">
    <location>
        <begin position="121"/>
        <end position="132"/>
    </location>
</feature>
<dbReference type="GO" id="GO:0005793">
    <property type="term" value="C:endoplasmic reticulum-Golgi intermediate compartment"/>
    <property type="evidence" value="ECO:0007669"/>
    <property type="project" value="TreeGrafter"/>
</dbReference>
<reference evidence="5" key="1">
    <citation type="submission" date="2016-04" db="EMBL/GenBank/DDBJ databases">
        <authorList>
            <person name="Evans L.H."/>
            <person name="Alamgir A."/>
            <person name="Owens N."/>
            <person name="Weber N.D."/>
            <person name="Virtaneva K."/>
            <person name="Barbian K."/>
            <person name="Babar A."/>
            <person name="Rosenke K."/>
        </authorList>
    </citation>
    <scope>NUCLEOTIDE SEQUENCE [LARGE SCALE GENOMIC DNA]</scope>
    <source>
        <strain evidence="5">CBS 101.48</strain>
    </source>
</reference>
<evidence type="ECO:0000256" key="2">
    <source>
        <dbReference type="ARBA" id="ARBA00022837"/>
    </source>
</evidence>
<accession>A0A168QHW7</accession>
<dbReference type="InterPro" id="IPR011992">
    <property type="entry name" value="EF-hand-dom_pair"/>
</dbReference>
<dbReference type="GO" id="GO:0005509">
    <property type="term" value="F:calcium ion binding"/>
    <property type="evidence" value="ECO:0007669"/>
    <property type="project" value="InterPro"/>
</dbReference>
<name>A0A168QHW7_ABSGL</name>
<dbReference type="PROSITE" id="PS50222">
    <property type="entry name" value="EF_HAND_2"/>
    <property type="match status" value="1"/>
</dbReference>
<feature type="compositionally biased region" description="Basic and acidic residues" evidence="3">
    <location>
        <begin position="133"/>
        <end position="147"/>
    </location>
</feature>
<feature type="domain" description="EF-hand" evidence="4">
    <location>
        <begin position="47"/>
        <end position="82"/>
    </location>
</feature>
<dbReference type="Gene3D" id="1.10.238.10">
    <property type="entry name" value="EF-hand"/>
    <property type="match status" value="1"/>
</dbReference>
<protein>
    <recommendedName>
        <fullName evidence="4">EF-hand domain-containing protein</fullName>
    </recommendedName>
</protein>
<dbReference type="EMBL" id="LT554414">
    <property type="protein sequence ID" value="SAM04744.1"/>
    <property type="molecule type" value="Genomic_DNA"/>
</dbReference>
<dbReference type="PANTHER" id="PTHR19237:SF20">
    <property type="entry name" value="NUCLEOBINDIN 1"/>
    <property type="match status" value="1"/>
</dbReference>
<dbReference type="InterPro" id="IPR002048">
    <property type="entry name" value="EF_hand_dom"/>
</dbReference>
<keyword evidence="1" id="KW-0732">Signal</keyword>